<accession>A0A835CB92</accession>
<dbReference type="Proteomes" id="UP000634136">
    <property type="component" value="Unassembled WGS sequence"/>
</dbReference>
<name>A0A835CB92_9FABA</name>
<evidence type="ECO:0000313" key="2">
    <source>
        <dbReference type="Proteomes" id="UP000634136"/>
    </source>
</evidence>
<dbReference type="AlphaFoldDB" id="A0A835CB92"/>
<dbReference type="EMBL" id="JAAIUW010000004">
    <property type="protein sequence ID" value="KAF7836654.1"/>
    <property type="molecule type" value="Genomic_DNA"/>
</dbReference>
<comment type="caution">
    <text evidence="1">The sequence shown here is derived from an EMBL/GenBank/DDBJ whole genome shotgun (WGS) entry which is preliminary data.</text>
</comment>
<proteinExistence type="predicted"/>
<keyword evidence="2" id="KW-1185">Reference proteome</keyword>
<protein>
    <submittedName>
        <fullName evidence="1">Uncharacterized protein</fullName>
    </submittedName>
</protein>
<organism evidence="1 2">
    <name type="scientific">Senna tora</name>
    <dbReference type="NCBI Taxonomy" id="362788"/>
    <lineage>
        <taxon>Eukaryota</taxon>
        <taxon>Viridiplantae</taxon>
        <taxon>Streptophyta</taxon>
        <taxon>Embryophyta</taxon>
        <taxon>Tracheophyta</taxon>
        <taxon>Spermatophyta</taxon>
        <taxon>Magnoliopsida</taxon>
        <taxon>eudicotyledons</taxon>
        <taxon>Gunneridae</taxon>
        <taxon>Pentapetalae</taxon>
        <taxon>rosids</taxon>
        <taxon>fabids</taxon>
        <taxon>Fabales</taxon>
        <taxon>Fabaceae</taxon>
        <taxon>Caesalpinioideae</taxon>
        <taxon>Cassia clade</taxon>
        <taxon>Senna</taxon>
    </lineage>
</organism>
<reference evidence="1" key="1">
    <citation type="submission" date="2020-09" db="EMBL/GenBank/DDBJ databases">
        <title>Genome-Enabled Discovery of Anthraquinone Biosynthesis in Senna tora.</title>
        <authorList>
            <person name="Kang S.-H."/>
            <person name="Pandey R.P."/>
            <person name="Lee C.-M."/>
            <person name="Sim J.-S."/>
            <person name="Jeong J.-T."/>
            <person name="Choi B.-S."/>
            <person name="Jung M."/>
            <person name="Ginzburg D."/>
            <person name="Zhao K."/>
            <person name="Won S.Y."/>
            <person name="Oh T.-J."/>
            <person name="Yu Y."/>
            <person name="Kim N.-H."/>
            <person name="Lee O.R."/>
            <person name="Lee T.-H."/>
            <person name="Bashyal P."/>
            <person name="Kim T.-S."/>
            <person name="Lee W.-H."/>
            <person name="Kawkins C."/>
            <person name="Kim C.-K."/>
            <person name="Kim J.S."/>
            <person name="Ahn B.O."/>
            <person name="Rhee S.Y."/>
            <person name="Sohng J.K."/>
        </authorList>
    </citation>
    <scope>NUCLEOTIDE SEQUENCE</scope>
    <source>
        <tissue evidence="1">Leaf</tissue>
    </source>
</reference>
<gene>
    <name evidence="1" type="ORF">G2W53_011513</name>
</gene>
<sequence length="186" mass="21108">MVSGNCTNSTVYDMGVVGRSETGTRNIAVVSAFHSVWVLCTLQTFENEWYSRFVLFEPDAVDVVFAILDPNQAHHRPGIHEKRTRKSTTTFIFSSQFSPVEFENPNFLSSGNDYNLYIFLQYPRQGFREKKEINRDCKLCGISTPIVQTSILPDFHSNSTVNSITFFHYGYLRPKVPTISSGTTSI</sequence>
<evidence type="ECO:0000313" key="1">
    <source>
        <dbReference type="EMBL" id="KAF7836654.1"/>
    </source>
</evidence>